<comment type="caution">
    <text evidence="1">The sequence shown here is derived from an EMBL/GenBank/DDBJ whole genome shotgun (WGS) entry which is preliminary data.</text>
</comment>
<organism evidence="1 2">
    <name type="scientific">Novosphingobium lindaniclasticum LE124</name>
    <dbReference type="NCBI Taxonomy" id="1096930"/>
    <lineage>
        <taxon>Bacteria</taxon>
        <taxon>Pseudomonadati</taxon>
        <taxon>Pseudomonadota</taxon>
        <taxon>Alphaproteobacteria</taxon>
        <taxon>Sphingomonadales</taxon>
        <taxon>Sphingomonadaceae</taxon>
        <taxon>Novosphingobium</taxon>
    </lineage>
</organism>
<name>T0IFP5_9SPHN</name>
<dbReference type="PATRIC" id="fig|1096930.3.peg.3360"/>
<gene>
    <name evidence="1" type="ORF">L284_16930</name>
</gene>
<proteinExistence type="predicted"/>
<evidence type="ECO:0000313" key="1">
    <source>
        <dbReference type="EMBL" id="EQB10525.1"/>
    </source>
</evidence>
<dbReference type="EMBL" id="ATHL01000108">
    <property type="protein sequence ID" value="EQB10525.1"/>
    <property type="molecule type" value="Genomic_DNA"/>
</dbReference>
<protein>
    <submittedName>
        <fullName evidence="1">Uncharacterized protein</fullName>
    </submittedName>
</protein>
<reference evidence="1 2" key="1">
    <citation type="journal article" date="2013" name="Genome Announc.">
        <title>Genome Sequence of Novosphingobium lindaniclasticum LE124T, Isolated from a Hexachlorocyclohexane Dumpsite.</title>
        <authorList>
            <person name="Saxena A."/>
            <person name="Nayyar N."/>
            <person name="Sangwan N."/>
            <person name="Kumari R."/>
            <person name="Khurana J.P."/>
            <person name="Lal R."/>
        </authorList>
    </citation>
    <scope>NUCLEOTIDE SEQUENCE [LARGE SCALE GENOMIC DNA]</scope>
    <source>
        <strain evidence="1 2">LE124</strain>
    </source>
</reference>
<evidence type="ECO:0000313" key="2">
    <source>
        <dbReference type="Proteomes" id="UP000015527"/>
    </source>
</evidence>
<accession>T0IFP5</accession>
<dbReference type="AlphaFoldDB" id="T0IFP5"/>
<keyword evidence="2" id="KW-1185">Reference proteome</keyword>
<dbReference type="Proteomes" id="UP000015527">
    <property type="component" value="Unassembled WGS sequence"/>
</dbReference>
<sequence length="34" mass="3979">MRFLAFDVGYEAYTTSVMFVTRIIKALGLRKSHR</sequence>